<dbReference type="OrthoDB" id="740055at2"/>
<dbReference type="Gene3D" id="2.60.40.10">
    <property type="entry name" value="Immunoglobulins"/>
    <property type="match status" value="1"/>
</dbReference>
<organism evidence="2 3">
    <name type="scientific">Pedobacter chitinilyticus</name>
    <dbReference type="NCBI Taxonomy" id="2233776"/>
    <lineage>
        <taxon>Bacteria</taxon>
        <taxon>Pseudomonadati</taxon>
        <taxon>Bacteroidota</taxon>
        <taxon>Sphingobacteriia</taxon>
        <taxon>Sphingobacteriales</taxon>
        <taxon>Sphingobacteriaceae</taxon>
        <taxon>Pedobacter</taxon>
    </lineage>
</organism>
<proteinExistence type="predicted"/>
<dbReference type="InterPro" id="IPR026444">
    <property type="entry name" value="Secre_tail"/>
</dbReference>
<dbReference type="EMBL" id="SAYW01000001">
    <property type="protein sequence ID" value="RWU09912.1"/>
    <property type="molecule type" value="Genomic_DNA"/>
</dbReference>
<sequence length="531" mass="55524">MMKRKLLLSCLFAVAAHTGFSQTAFTAGSLSVLRVGDGSAALGTSATAVFIDEYSTSGTLIRSIALPTAVVGANRRLTLDGNTSGVSSSEGLLSLSQDGKKLTLTGYDAPTGMATIATSASATYNRVVGVIDGTGNVNTSTALDIFNSQLISSAVADGNNLWISGGTANIYYTTIGATTATSIVARTGRSLRIFNNQLYASQVSGVIGPIITIGTGLPTTSGQSIAGLPGMPITTPSGREFFFADLDPTIAGYDVLYIANSANTDGISKYSLVGGNWVLDNVITGQYTGLTGVVSGNEVTLYGIRFAASANKLFKITDATGYNAAMTATTTDIATAAANTVFRGLSFSPTVTTTPVKLLSFTGKESTNGVRLNWSTASEQNNSHYEIYRSADGQNFAKIGSVKGNGTTNEVLNYSFTDLSPLLGTVYYKLSQVDFDNRFEDYGPIPVKSSLQKNDLKVQVKDNSLQVSVFASTNATSEIKVYNISGNALAKVSANLTSGWNTVEVPFTASRGVYIVASKIGNEITKTKIAK</sequence>
<feature type="chain" id="PRO_5018535632" evidence="1">
    <location>
        <begin position="27"/>
        <end position="531"/>
    </location>
</feature>
<keyword evidence="1" id="KW-0732">Signal</keyword>
<evidence type="ECO:0000256" key="1">
    <source>
        <dbReference type="SAM" id="SignalP"/>
    </source>
</evidence>
<evidence type="ECO:0000313" key="2">
    <source>
        <dbReference type="EMBL" id="RWU09912.1"/>
    </source>
</evidence>
<comment type="caution">
    <text evidence="2">The sequence shown here is derived from an EMBL/GenBank/DDBJ whole genome shotgun (WGS) entry which is preliminary data.</text>
</comment>
<reference evidence="2 3" key="1">
    <citation type="submission" date="2018-06" db="EMBL/GenBank/DDBJ databases">
        <title>Pedobacter endophyticus sp. nov., an endophytic bacterium isolated from a leaf of Triticum aestivum.</title>
        <authorList>
            <person name="Zhang L."/>
        </authorList>
    </citation>
    <scope>NUCLEOTIDE SEQUENCE [LARGE SCALE GENOMIC DNA]</scope>
    <source>
        <strain evidence="2 3">CM134L-2</strain>
    </source>
</reference>
<protein>
    <submittedName>
        <fullName evidence="2">T9SS type A sorting domain-containing protein</fullName>
    </submittedName>
</protein>
<dbReference type="NCBIfam" id="TIGR04183">
    <property type="entry name" value="Por_Secre_tail"/>
    <property type="match status" value="1"/>
</dbReference>
<feature type="signal peptide" evidence="1">
    <location>
        <begin position="1"/>
        <end position="26"/>
    </location>
</feature>
<evidence type="ECO:0000313" key="3">
    <source>
        <dbReference type="Proteomes" id="UP000284120"/>
    </source>
</evidence>
<gene>
    <name evidence="2" type="ORF">DPV69_00775</name>
</gene>
<name>A0A3S4RSA6_9SPHI</name>
<dbReference type="AlphaFoldDB" id="A0A3S4RSA6"/>
<dbReference type="InterPro" id="IPR013783">
    <property type="entry name" value="Ig-like_fold"/>
</dbReference>
<accession>A0A3S4RSA6</accession>
<keyword evidence="3" id="KW-1185">Reference proteome</keyword>
<dbReference type="Proteomes" id="UP000284120">
    <property type="component" value="Unassembled WGS sequence"/>
</dbReference>